<keyword evidence="7" id="KW-0472">Membrane</keyword>
<evidence type="ECO:0000256" key="6">
    <source>
        <dbReference type="RuleBase" id="RU003983"/>
    </source>
</evidence>
<dbReference type="PANTHER" id="PTHR34978">
    <property type="entry name" value="POSSIBLE SENSOR-TRANSDUCER PROTEIN BLAR"/>
    <property type="match status" value="1"/>
</dbReference>
<dbReference type="InterPro" id="IPR001915">
    <property type="entry name" value="Peptidase_M48"/>
</dbReference>
<keyword evidence="4 6" id="KW-0862">Zinc</keyword>
<dbReference type="RefSeq" id="WP_189170308.1">
    <property type="nucleotide sequence ID" value="NZ_BMQB01000005.1"/>
</dbReference>
<gene>
    <name evidence="9" type="ORF">GCM10010123_25100</name>
</gene>
<comment type="cofactor">
    <cofactor evidence="6">
        <name>Zn(2+)</name>
        <dbReference type="ChEBI" id="CHEBI:29105"/>
    </cofactor>
    <text evidence="6">Binds 1 zinc ion per subunit.</text>
</comment>
<keyword evidence="2" id="KW-0479">Metal-binding</keyword>
<dbReference type="AlphaFoldDB" id="A0A8J3FAY5"/>
<evidence type="ECO:0000256" key="4">
    <source>
        <dbReference type="ARBA" id="ARBA00022833"/>
    </source>
</evidence>
<keyword evidence="3 6" id="KW-0378">Hydrolase</keyword>
<reference evidence="9" key="2">
    <citation type="submission" date="2020-09" db="EMBL/GenBank/DDBJ databases">
        <authorList>
            <person name="Sun Q."/>
            <person name="Ohkuma M."/>
        </authorList>
    </citation>
    <scope>NUCLEOTIDE SEQUENCE</scope>
    <source>
        <strain evidence="9">JCM 3090</strain>
    </source>
</reference>
<feature type="transmembrane region" description="Helical" evidence="7">
    <location>
        <begin position="37"/>
        <end position="59"/>
    </location>
</feature>
<proteinExistence type="inferred from homology"/>
<name>A0A8J3FAY5_9ACTN</name>
<dbReference type="Pfam" id="PF01435">
    <property type="entry name" value="Peptidase_M48"/>
    <property type="match status" value="1"/>
</dbReference>
<dbReference type="Proteomes" id="UP000649739">
    <property type="component" value="Unassembled WGS sequence"/>
</dbReference>
<evidence type="ECO:0000256" key="1">
    <source>
        <dbReference type="ARBA" id="ARBA00022670"/>
    </source>
</evidence>
<dbReference type="Gene3D" id="3.30.2010.10">
    <property type="entry name" value="Metalloproteases ('zincins'), catalytic domain"/>
    <property type="match status" value="1"/>
</dbReference>
<evidence type="ECO:0000256" key="5">
    <source>
        <dbReference type="ARBA" id="ARBA00023049"/>
    </source>
</evidence>
<keyword evidence="7" id="KW-0812">Transmembrane</keyword>
<reference evidence="9" key="1">
    <citation type="journal article" date="2014" name="Int. J. Syst. Evol. Microbiol.">
        <title>Complete genome sequence of Corynebacterium casei LMG S-19264T (=DSM 44701T), isolated from a smear-ripened cheese.</title>
        <authorList>
            <consortium name="US DOE Joint Genome Institute (JGI-PGF)"/>
            <person name="Walter F."/>
            <person name="Albersmeier A."/>
            <person name="Kalinowski J."/>
            <person name="Ruckert C."/>
        </authorList>
    </citation>
    <scope>NUCLEOTIDE SEQUENCE</scope>
    <source>
        <strain evidence="9">JCM 3090</strain>
    </source>
</reference>
<protein>
    <recommendedName>
        <fullName evidence="8">Peptidase M48 domain-containing protein</fullName>
    </recommendedName>
</protein>
<feature type="transmembrane region" description="Helical" evidence="7">
    <location>
        <begin position="71"/>
        <end position="89"/>
    </location>
</feature>
<evidence type="ECO:0000256" key="7">
    <source>
        <dbReference type="SAM" id="Phobius"/>
    </source>
</evidence>
<dbReference type="GO" id="GO:0006508">
    <property type="term" value="P:proteolysis"/>
    <property type="evidence" value="ECO:0007669"/>
    <property type="project" value="UniProtKB-KW"/>
</dbReference>
<keyword evidence="5 6" id="KW-0482">Metalloprotease</keyword>
<evidence type="ECO:0000259" key="8">
    <source>
        <dbReference type="Pfam" id="PF01435"/>
    </source>
</evidence>
<comment type="similarity">
    <text evidence="6">Belongs to the peptidase M48 family.</text>
</comment>
<dbReference type="GO" id="GO:0046872">
    <property type="term" value="F:metal ion binding"/>
    <property type="evidence" value="ECO:0007669"/>
    <property type="project" value="UniProtKB-KW"/>
</dbReference>
<dbReference type="PANTHER" id="PTHR34978:SF3">
    <property type="entry name" value="SLR0241 PROTEIN"/>
    <property type="match status" value="1"/>
</dbReference>
<evidence type="ECO:0000313" key="10">
    <source>
        <dbReference type="Proteomes" id="UP000649739"/>
    </source>
</evidence>
<feature type="domain" description="Peptidase M48" evidence="8">
    <location>
        <begin position="99"/>
        <end position="172"/>
    </location>
</feature>
<dbReference type="GO" id="GO:0004222">
    <property type="term" value="F:metalloendopeptidase activity"/>
    <property type="evidence" value="ECO:0007669"/>
    <property type="project" value="InterPro"/>
</dbReference>
<dbReference type="EMBL" id="BMQB01000005">
    <property type="protein sequence ID" value="GGJ94255.1"/>
    <property type="molecule type" value="Genomic_DNA"/>
</dbReference>
<evidence type="ECO:0000256" key="2">
    <source>
        <dbReference type="ARBA" id="ARBA00022723"/>
    </source>
</evidence>
<keyword evidence="7" id="KW-1133">Transmembrane helix</keyword>
<keyword evidence="10" id="KW-1185">Reference proteome</keyword>
<organism evidence="9 10">
    <name type="scientific">Pilimelia anulata</name>
    <dbReference type="NCBI Taxonomy" id="53371"/>
    <lineage>
        <taxon>Bacteria</taxon>
        <taxon>Bacillati</taxon>
        <taxon>Actinomycetota</taxon>
        <taxon>Actinomycetes</taxon>
        <taxon>Micromonosporales</taxon>
        <taxon>Micromonosporaceae</taxon>
        <taxon>Pilimelia</taxon>
    </lineage>
</organism>
<evidence type="ECO:0000313" key="9">
    <source>
        <dbReference type="EMBL" id="GGJ94255.1"/>
    </source>
</evidence>
<evidence type="ECO:0000256" key="3">
    <source>
        <dbReference type="ARBA" id="ARBA00022801"/>
    </source>
</evidence>
<sequence length="249" mass="25164">MTWLAAALAALAVLLAGPVPGRLAGSAAALRRPGPAVLAWQCVGAASGLAGIGALLAYGHSGGPLAGAGRVGAAGLAAYLVAVTGVVLVRTVRRRRAHRELLDLVAAPLPAVPGGRVLDSPAATAYCLPGRRGRVVLTSSAVDRLSPAALRAVVAHERAHLAQRHDLVRLPFAAWQAAWPFLPGARMARASVDLLVEALADDAARRREGASALASALCSVALTGERVSGDSLGTRVRLARLGRGGAPVG</sequence>
<comment type="caution">
    <text evidence="9">The sequence shown here is derived from an EMBL/GenBank/DDBJ whole genome shotgun (WGS) entry which is preliminary data.</text>
</comment>
<keyword evidence="1 6" id="KW-0645">Protease</keyword>
<accession>A0A8J3FAY5</accession>
<dbReference type="InterPro" id="IPR052173">
    <property type="entry name" value="Beta-lactam_resp_regulator"/>
</dbReference>
<dbReference type="CDD" id="cd07326">
    <property type="entry name" value="M56_BlaR1_MecR1_like"/>
    <property type="match status" value="1"/>
</dbReference>